<reference evidence="2" key="1">
    <citation type="submission" date="2018-01" db="EMBL/GenBank/DDBJ databases">
        <title>Complete genome of Tamlana sp. UJ94.</title>
        <authorList>
            <person name="Jung J."/>
            <person name="Chung D."/>
            <person name="Bae S.S."/>
            <person name="Baek K."/>
        </authorList>
    </citation>
    <scope>NUCLEOTIDE SEQUENCE [LARGE SCALE GENOMIC DNA]</scope>
    <source>
        <strain evidence="2">UJ94</strain>
    </source>
</reference>
<dbReference type="Proteomes" id="UP000236592">
    <property type="component" value="Chromosome"/>
</dbReference>
<dbReference type="EMBL" id="CP025938">
    <property type="protein sequence ID" value="AUS05745.1"/>
    <property type="molecule type" value="Genomic_DNA"/>
</dbReference>
<dbReference type="KEGG" id="taj:C1A40_09820"/>
<keyword evidence="2" id="KW-1185">Reference proteome</keyword>
<evidence type="ECO:0000313" key="2">
    <source>
        <dbReference type="Proteomes" id="UP000236592"/>
    </source>
</evidence>
<evidence type="ECO:0000313" key="1">
    <source>
        <dbReference type="EMBL" id="AUS05745.1"/>
    </source>
</evidence>
<sequence>MNLKFCVNIYVLFTTLLVFGQEGLYTSLTIPAELKENANAVIRLHQIDVDINAVDDMHIKGRKVITVLNKRGDKHVQT</sequence>
<organism evidence="1 2">
    <name type="scientific">Pseudotamlana carrageenivorans</name>
    <dbReference type="NCBI Taxonomy" id="2069432"/>
    <lineage>
        <taxon>Bacteria</taxon>
        <taxon>Pseudomonadati</taxon>
        <taxon>Bacteroidota</taxon>
        <taxon>Flavobacteriia</taxon>
        <taxon>Flavobacteriales</taxon>
        <taxon>Flavobacteriaceae</taxon>
        <taxon>Pseudotamlana</taxon>
    </lineage>
</organism>
<dbReference type="AlphaFoldDB" id="A0A2I7SIK7"/>
<accession>A0A2I7SIK7</accession>
<protein>
    <submittedName>
        <fullName evidence="1">Uncharacterized protein</fullName>
    </submittedName>
</protein>
<name>A0A2I7SIK7_9FLAO</name>
<proteinExistence type="predicted"/>
<gene>
    <name evidence="1" type="ORF">C1A40_09820</name>
</gene>